<dbReference type="AlphaFoldDB" id="A0A0E3P5E4"/>
<name>A0A0E3P5E4_9EURY</name>
<dbReference type="HOGENOM" id="CLU_1850671_0_0_2"/>
<dbReference type="SUPFAM" id="SSF52540">
    <property type="entry name" value="P-loop containing nucleoside triphosphate hydrolases"/>
    <property type="match status" value="1"/>
</dbReference>
<keyword evidence="2" id="KW-1185">Reference proteome</keyword>
<dbReference type="PANTHER" id="PTHR34704:SF1">
    <property type="entry name" value="ATPASE"/>
    <property type="match status" value="1"/>
</dbReference>
<dbReference type="GeneID" id="24861028"/>
<reference evidence="1 2" key="1">
    <citation type="submission" date="2014-07" db="EMBL/GenBank/DDBJ databases">
        <title>Methanogenic archaea and the global carbon cycle.</title>
        <authorList>
            <person name="Henriksen J.R."/>
            <person name="Luke J."/>
            <person name="Reinhart S."/>
            <person name="Benedict M.N."/>
            <person name="Youngblut N.D."/>
            <person name="Metcalf M.E."/>
            <person name="Whitaker R.J."/>
            <person name="Metcalf W.W."/>
        </authorList>
    </citation>
    <scope>NUCLEOTIDE SEQUENCE [LARGE SCALE GENOMIC DNA]</scope>
    <source>
        <strain evidence="1 2">T4/M</strain>
    </source>
</reference>
<dbReference type="PANTHER" id="PTHR34704">
    <property type="entry name" value="ATPASE"/>
    <property type="match status" value="1"/>
</dbReference>
<dbReference type="PATRIC" id="fig|1434120.4.peg.2791"/>
<dbReference type="RefSeq" id="WP_048172496.1">
    <property type="nucleotide sequence ID" value="NZ_CP009506.1"/>
</dbReference>
<accession>A0A0E3P5E4</accession>
<organism evidence="1 2">
    <name type="scientific">Methanosarcina siciliae T4/M</name>
    <dbReference type="NCBI Taxonomy" id="1434120"/>
    <lineage>
        <taxon>Archaea</taxon>
        <taxon>Methanobacteriati</taxon>
        <taxon>Methanobacteriota</taxon>
        <taxon>Stenosarchaea group</taxon>
        <taxon>Methanomicrobia</taxon>
        <taxon>Methanosarcinales</taxon>
        <taxon>Methanosarcinaceae</taxon>
        <taxon>Methanosarcina</taxon>
    </lineage>
</organism>
<dbReference type="Proteomes" id="UP000033111">
    <property type="component" value="Chromosome"/>
</dbReference>
<gene>
    <name evidence="1" type="ORF">MSSIT_2154</name>
</gene>
<dbReference type="EMBL" id="CP009506">
    <property type="protein sequence ID" value="AKB28873.1"/>
    <property type="molecule type" value="Genomic_DNA"/>
</dbReference>
<dbReference type="InterPro" id="IPR027417">
    <property type="entry name" value="P-loop_NTPase"/>
</dbReference>
<sequence length="138" mass="15820">MMEKHFINYSASLYGRRTKKLDFQPLKFLSLKDFFPGSGLKDLIETYAVLGGTPAYLLGYEGDIFETIKSRILKKEDFLYKDAEFILREELKEPGYYFSIIRSISFGNVTSGKIINHTGLSRCPQYPGPLLKQSCCRP</sequence>
<protein>
    <submittedName>
        <fullName evidence="1">Uncharacterized protein</fullName>
    </submittedName>
</protein>
<evidence type="ECO:0000313" key="2">
    <source>
        <dbReference type="Proteomes" id="UP000033111"/>
    </source>
</evidence>
<dbReference type="KEGG" id="msw:MSSIT_2154"/>
<dbReference type="OrthoDB" id="132045at2157"/>
<evidence type="ECO:0000313" key="1">
    <source>
        <dbReference type="EMBL" id="AKB28873.1"/>
    </source>
</evidence>
<proteinExistence type="predicted"/>